<dbReference type="NCBIfam" id="NF003792">
    <property type="entry name" value="PRK05380.1"/>
    <property type="match status" value="1"/>
</dbReference>
<dbReference type="GO" id="GO:0005829">
    <property type="term" value="C:cytosol"/>
    <property type="evidence" value="ECO:0007669"/>
    <property type="project" value="TreeGrafter"/>
</dbReference>
<evidence type="ECO:0000256" key="9">
    <source>
        <dbReference type="ARBA" id="ARBA00022975"/>
    </source>
</evidence>
<feature type="binding site" evidence="12">
    <location>
        <begin position="19"/>
        <end position="24"/>
    </location>
    <ligand>
        <name>ATP</name>
        <dbReference type="ChEBI" id="CHEBI:30616"/>
    </ligand>
</feature>
<dbReference type="GO" id="GO:0004359">
    <property type="term" value="F:glutaminase activity"/>
    <property type="evidence" value="ECO:0007669"/>
    <property type="project" value="RHEA"/>
</dbReference>
<dbReference type="GO" id="GO:0019856">
    <property type="term" value="P:pyrimidine nucleobase biosynthetic process"/>
    <property type="evidence" value="ECO:0007669"/>
    <property type="project" value="TreeGrafter"/>
</dbReference>
<dbReference type="SUPFAM" id="SSF52540">
    <property type="entry name" value="P-loop containing nucleoside triphosphate hydrolases"/>
    <property type="match status" value="1"/>
</dbReference>
<feature type="binding site" evidence="12">
    <location>
        <begin position="191"/>
        <end position="196"/>
    </location>
    <ligand>
        <name>CTP</name>
        <dbReference type="ChEBI" id="CHEBI:37563"/>
        <note>allosteric inhibitor</note>
    </ligand>
</feature>
<comment type="caution">
    <text evidence="15">The sequence shown here is derived from an EMBL/GenBank/DDBJ whole genome shotgun (WGS) entry which is preliminary data.</text>
</comment>
<dbReference type="InterPro" id="IPR029062">
    <property type="entry name" value="Class_I_gatase-like"/>
</dbReference>
<feature type="binding site" evidence="12">
    <location>
        <position position="18"/>
    </location>
    <ligand>
        <name>UTP</name>
        <dbReference type="ChEBI" id="CHEBI:46398"/>
    </ligand>
</feature>
<comment type="pathway">
    <text evidence="1 12">Pyrimidine metabolism; CTP biosynthesis via de novo pathway; CTP from UDP: step 2/2.</text>
</comment>
<evidence type="ECO:0000256" key="11">
    <source>
        <dbReference type="ARBA" id="ARBA00059148"/>
    </source>
</evidence>
<keyword evidence="9 12" id="KW-0665">Pyrimidine biosynthesis</keyword>
<feature type="domain" description="CTP synthase N-terminal" evidence="14">
    <location>
        <begin position="10"/>
        <end position="270"/>
    </location>
</feature>
<organism evidence="15 16">
    <name type="scientific">Solilutibacter pythonis</name>
    <dbReference type="NCBI Taxonomy" id="2483112"/>
    <lineage>
        <taxon>Bacteria</taxon>
        <taxon>Pseudomonadati</taxon>
        <taxon>Pseudomonadota</taxon>
        <taxon>Gammaproteobacteria</taxon>
        <taxon>Lysobacterales</taxon>
        <taxon>Lysobacteraceae</taxon>
        <taxon>Solilutibacter</taxon>
    </lineage>
</organism>
<feature type="binding site" evidence="12">
    <location>
        <position position="478"/>
    </location>
    <ligand>
        <name>L-glutamine</name>
        <dbReference type="ChEBI" id="CHEBI:58359"/>
    </ligand>
</feature>
<dbReference type="HAMAP" id="MF_01227">
    <property type="entry name" value="PyrG"/>
    <property type="match status" value="1"/>
</dbReference>
<keyword evidence="8 12" id="KW-0315">Glutamine amidotransferase</keyword>
<dbReference type="FunFam" id="3.40.50.300:FF:000009">
    <property type="entry name" value="CTP synthase"/>
    <property type="match status" value="1"/>
</dbReference>
<feature type="active site" evidence="12">
    <location>
        <position position="523"/>
    </location>
</feature>
<dbReference type="InterPro" id="IPR004468">
    <property type="entry name" value="CTP_synthase"/>
</dbReference>
<feature type="binding site" evidence="12">
    <location>
        <position position="245"/>
    </location>
    <ligand>
        <name>ATP</name>
        <dbReference type="ChEBI" id="CHEBI:30616"/>
    </ligand>
</feature>
<keyword evidence="3 12" id="KW-0436">Ligase</keyword>
<dbReference type="CDD" id="cd01746">
    <property type="entry name" value="GATase1_CTP_Synthase"/>
    <property type="match status" value="1"/>
</dbReference>
<dbReference type="InterPro" id="IPR033828">
    <property type="entry name" value="GATase1_CTP_Synthase"/>
</dbReference>
<dbReference type="NCBIfam" id="TIGR00337">
    <property type="entry name" value="PyrG"/>
    <property type="match status" value="1"/>
</dbReference>
<gene>
    <name evidence="12" type="primary">pyrG</name>
    <name evidence="15" type="ORF">EBB59_11915</name>
</gene>
<evidence type="ECO:0000313" key="15">
    <source>
        <dbReference type="EMBL" id="RMH88370.1"/>
    </source>
</evidence>
<comment type="catalytic activity">
    <reaction evidence="12">
        <text>L-glutamine + H2O = L-glutamate + NH4(+)</text>
        <dbReference type="Rhea" id="RHEA:15889"/>
        <dbReference type="ChEBI" id="CHEBI:15377"/>
        <dbReference type="ChEBI" id="CHEBI:28938"/>
        <dbReference type="ChEBI" id="CHEBI:29985"/>
        <dbReference type="ChEBI" id="CHEBI:58359"/>
    </reaction>
</comment>
<feature type="binding site" evidence="12">
    <location>
        <position position="144"/>
    </location>
    <ligand>
        <name>Mg(2+)</name>
        <dbReference type="ChEBI" id="CHEBI:18420"/>
    </ligand>
</feature>
<comment type="function">
    <text evidence="11 12">Catalyzes the ATP-dependent amination of UTP to CTP with either L-glutamine or ammonia as the source of nitrogen. Regulates intracellular CTP levels through interactions with the four ribonucleotide triphosphates.</text>
</comment>
<feature type="domain" description="Glutamine amidotransferase" evidence="13">
    <location>
        <begin position="309"/>
        <end position="542"/>
    </location>
</feature>
<evidence type="ECO:0000256" key="6">
    <source>
        <dbReference type="ARBA" id="ARBA00022840"/>
    </source>
</evidence>
<evidence type="ECO:0000256" key="4">
    <source>
        <dbReference type="ARBA" id="ARBA00022723"/>
    </source>
</evidence>
<feature type="region of interest" description="Amidoligase domain" evidence="12">
    <location>
        <begin position="1"/>
        <end position="270"/>
    </location>
</feature>
<dbReference type="InterPro" id="IPR017926">
    <property type="entry name" value="GATASE"/>
</dbReference>
<dbReference type="PROSITE" id="PS51273">
    <property type="entry name" value="GATASE_TYPE_1"/>
    <property type="match status" value="1"/>
</dbReference>
<dbReference type="Pfam" id="PF00117">
    <property type="entry name" value="GATase"/>
    <property type="match status" value="1"/>
</dbReference>
<dbReference type="SUPFAM" id="SSF52317">
    <property type="entry name" value="Class I glutamine amidotransferase-like"/>
    <property type="match status" value="1"/>
</dbReference>
<feature type="binding site" evidence="12">
    <location>
        <position position="360"/>
    </location>
    <ligand>
        <name>L-glutamine</name>
        <dbReference type="ChEBI" id="CHEBI:58359"/>
    </ligand>
</feature>
<comment type="similarity">
    <text evidence="2 12">Belongs to the CTP synthase family.</text>
</comment>
<evidence type="ECO:0000313" key="16">
    <source>
        <dbReference type="Proteomes" id="UP000275012"/>
    </source>
</evidence>
<sequence>MISSAATPLIFVTGGVVSSLGKGITAASLAAILEARGLKVTMMKLDPYINVDPGTMSPFQHGEVYVTDDGAETDLDLGHYERFVNTRLSGRNSITTGKIYDAVIRKERRGDYLGGTVQVIPHITDEIKARIDDATAGFDVALVEIGGTVGDIESLPFLEAIRQIRTERGPCAAMFMHLTLVPYIAAAGELKTKPTQHSVKELRSIGIQPDVLICRSEQPLPEGERRKIALFTNVPERAVITAVDLDNIYKIPFWLHEQQLDQIVIDQLRLESKASKRADLSEWQAVVDATDHPLDEVTIAVVGKYIDHQDAYKSVAEALRHGGIRQRTKVKLKWLESQDVEREGAANALAEVDGILVPGGFGDRGFEGKVQTARYAREQGIPYFGICYGMQAAIVDAARHKAGLAGANSTENDKASPHPVIGLITEWRTSTGDVERRSEASDLGGTMRLGLQEQRLKAGTLAHRMYGTDVVGERHRHRYEFNNHYRARLEEIGLVFSAKSMDDTLVEMIEWPDHPWFLACQAHPEFLSTPRGGHPLFVGFIRAAREHRHGGIAHDQVEAAA</sequence>
<dbReference type="CDD" id="cd03113">
    <property type="entry name" value="CTPS_N"/>
    <property type="match status" value="1"/>
</dbReference>
<dbReference type="OrthoDB" id="9801107at2"/>
<dbReference type="Gene3D" id="3.40.50.880">
    <property type="match status" value="1"/>
</dbReference>
<comment type="subunit">
    <text evidence="12">Homotetramer.</text>
</comment>
<feature type="binding site" evidence="12">
    <location>
        <begin position="388"/>
        <end position="391"/>
    </location>
    <ligand>
        <name>L-glutamine</name>
        <dbReference type="ChEBI" id="CHEBI:58359"/>
    </ligand>
</feature>
<dbReference type="GO" id="GO:0005524">
    <property type="term" value="F:ATP binding"/>
    <property type="evidence" value="ECO:0007669"/>
    <property type="project" value="UniProtKB-KW"/>
</dbReference>
<evidence type="ECO:0000256" key="5">
    <source>
        <dbReference type="ARBA" id="ARBA00022741"/>
    </source>
</evidence>
<feature type="binding site" evidence="12">
    <location>
        <position position="76"/>
    </location>
    <ligand>
        <name>ATP</name>
        <dbReference type="ChEBI" id="CHEBI:30616"/>
    </ligand>
</feature>
<dbReference type="AlphaFoldDB" id="A0A3M2HL96"/>
<evidence type="ECO:0000259" key="14">
    <source>
        <dbReference type="Pfam" id="PF06418"/>
    </source>
</evidence>
<comment type="caution">
    <text evidence="12">Lacks conserved residue(s) required for the propagation of feature annotation.</text>
</comment>
<dbReference type="Gene3D" id="3.40.50.300">
    <property type="entry name" value="P-loop containing nucleotide triphosphate hydrolases"/>
    <property type="match status" value="1"/>
</dbReference>
<dbReference type="PANTHER" id="PTHR11550:SF0">
    <property type="entry name" value="CTP SYNTHASE-RELATED"/>
    <property type="match status" value="1"/>
</dbReference>
<dbReference type="GO" id="GO:0042802">
    <property type="term" value="F:identical protein binding"/>
    <property type="evidence" value="ECO:0007669"/>
    <property type="project" value="TreeGrafter"/>
</dbReference>
<comment type="catalytic activity">
    <reaction evidence="12">
        <text>UTP + NH4(+) + ATP = CTP + ADP + phosphate + 2 H(+)</text>
        <dbReference type="Rhea" id="RHEA:16597"/>
        <dbReference type="ChEBI" id="CHEBI:15378"/>
        <dbReference type="ChEBI" id="CHEBI:28938"/>
        <dbReference type="ChEBI" id="CHEBI:30616"/>
        <dbReference type="ChEBI" id="CHEBI:37563"/>
        <dbReference type="ChEBI" id="CHEBI:43474"/>
        <dbReference type="ChEBI" id="CHEBI:46398"/>
        <dbReference type="ChEBI" id="CHEBI:456216"/>
    </reaction>
</comment>
<dbReference type="GO" id="GO:0044210">
    <property type="term" value="P:'de novo' CTP biosynthetic process"/>
    <property type="evidence" value="ECO:0007669"/>
    <property type="project" value="UniProtKB-UniRule"/>
</dbReference>
<dbReference type="GO" id="GO:0003883">
    <property type="term" value="F:CTP synthase activity"/>
    <property type="evidence" value="ECO:0007669"/>
    <property type="project" value="UniProtKB-UniRule"/>
</dbReference>
<feature type="binding site" evidence="12">
    <location>
        <position position="227"/>
    </location>
    <ligand>
        <name>CTP</name>
        <dbReference type="ChEBI" id="CHEBI:37563"/>
        <note>allosteric inhibitor</note>
    </ligand>
</feature>
<dbReference type="InterPro" id="IPR027417">
    <property type="entry name" value="P-loop_NTPase"/>
</dbReference>
<dbReference type="EMBL" id="RFLY01000020">
    <property type="protein sequence ID" value="RMH88370.1"/>
    <property type="molecule type" value="Genomic_DNA"/>
</dbReference>
<evidence type="ECO:0000256" key="10">
    <source>
        <dbReference type="ARBA" id="ARBA00047781"/>
    </source>
</evidence>
<dbReference type="RefSeq" id="WP_122102371.1">
    <property type="nucleotide sequence ID" value="NZ_RFLY01000020.1"/>
</dbReference>
<keyword evidence="4 12" id="KW-0479">Metal-binding</keyword>
<feature type="active site" evidence="12">
    <location>
        <position position="525"/>
    </location>
</feature>
<feature type="binding site" evidence="12">
    <location>
        <position position="411"/>
    </location>
    <ligand>
        <name>L-glutamine</name>
        <dbReference type="ChEBI" id="CHEBI:58359"/>
    </ligand>
</feature>
<keyword evidence="16" id="KW-1185">Reference proteome</keyword>
<keyword evidence="6 12" id="KW-0067">ATP-binding</keyword>
<comment type="catalytic activity">
    <reaction evidence="10 12">
        <text>UTP + L-glutamine + ATP + H2O = CTP + L-glutamate + ADP + phosphate + 2 H(+)</text>
        <dbReference type="Rhea" id="RHEA:26426"/>
        <dbReference type="ChEBI" id="CHEBI:15377"/>
        <dbReference type="ChEBI" id="CHEBI:15378"/>
        <dbReference type="ChEBI" id="CHEBI:29985"/>
        <dbReference type="ChEBI" id="CHEBI:30616"/>
        <dbReference type="ChEBI" id="CHEBI:37563"/>
        <dbReference type="ChEBI" id="CHEBI:43474"/>
        <dbReference type="ChEBI" id="CHEBI:46398"/>
        <dbReference type="ChEBI" id="CHEBI:58359"/>
        <dbReference type="ChEBI" id="CHEBI:456216"/>
        <dbReference type="EC" id="6.3.4.2"/>
    </reaction>
</comment>
<evidence type="ECO:0000256" key="8">
    <source>
        <dbReference type="ARBA" id="ARBA00022962"/>
    </source>
</evidence>
<accession>A0A3M2HL96</accession>
<dbReference type="GO" id="GO:0046872">
    <property type="term" value="F:metal ion binding"/>
    <property type="evidence" value="ECO:0007669"/>
    <property type="project" value="UniProtKB-KW"/>
</dbReference>
<dbReference type="PANTHER" id="PTHR11550">
    <property type="entry name" value="CTP SYNTHASE"/>
    <property type="match status" value="1"/>
</dbReference>
<protein>
    <recommendedName>
        <fullName evidence="12">CTP synthase</fullName>
        <ecNumber evidence="12">6.3.4.2</ecNumber>
    </recommendedName>
    <alternativeName>
        <fullName evidence="12">Cytidine 5'-triphosphate synthase</fullName>
    </alternativeName>
    <alternativeName>
        <fullName evidence="12">Cytidine triphosphate synthetase</fullName>
        <shortName evidence="12">CTP synthetase</shortName>
        <shortName evidence="12">CTPS</shortName>
    </alternativeName>
    <alternativeName>
        <fullName evidence="12">UTP--ammonia ligase</fullName>
    </alternativeName>
</protein>
<proteinExistence type="inferred from homology"/>
<keyword evidence="5 12" id="KW-0547">Nucleotide-binding</keyword>
<reference evidence="15 16" key="1">
    <citation type="submission" date="2018-10" db="EMBL/GenBank/DDBJ databases">
        <title>Proposal of Lysobacter pythonis sp. nov. isolated from royal pythons (Python regius).</title>
        <authorList>
            <person name="Hans-Juergen B."/>
            <person name="Huptas C."/>
            <person name="Sandra B."/>
            <person name="Igor L."/>
            <person name="Joachim S."/>
            <person name="Siegfried S."/>
            <person name="Mareike W."/>
            <person name="Peter K."/>
        </authorList>
    </citation>
    <scope>NUCLEOTIDE SEQUENCE [LARGE SCALE GENOMIC DNA]</scope>
    <source>
        <strain evidence="15 16">4284/11</strain>
    </source>
</reference>
<evidence type="ECO:0000256" key="2">
    <source>
        <dbReference type="ARBA" id="ARBA00007533"/>
    </source>
</evidence>
<feature type="active site" description="Nucleophile; for glutamine hydrolysis" evidence="12">
    <location>
        <position position="387"/>
    </location>
</feature>
<feature type="binding site" evidence="12">
    <location>
        <position position="18"/>
    </location>
    <ligand>
        <name>CTP</name>
        <dbReference type="ChEBI" id="CHEBI:37563"/>
        <note>allosteric inhibitor</note>
    </ligand>
</feature>
<evidence type="ECO:0000256" key="1">
    <source>
        <dbReference type="ARBA" id="ARBA00005171"/>
    </source>
</evidence>
<dbReference type="UniPathway" id="UPA00159">
    <property type="reaction ID" value="UER00277"/>
</dbReference>
<evidence type="ECO:0000256" key="7">
    <source>
        <dbReference type="ARBA" id="ARBA00022842"/>
    </source>
</evidence>
<feature type="binding site" evidence="12">
    <location>
        <position position="227"/>
    </location>
    <ligand>
        <name>UTP</name>
        <dbReference type="ChEBI" id="CHEBI:46398"/>
    </ligand>
</feature>
<comment type="miscellaneous">
    <text evidence="12">CTPSs have evolved a hybrid strategy for distinguishing between UTP and CTP. The overlapping regions of the product feedback inhibitory and substrate sites recognize a common feature in both compounds, the triphosphate moiety. To differentiate isosteric substrate and product pyrimidine rings, an additional pocket far from the expected kinase/ligase catalytic site, specifically recognizes the cytosine and ribose portions of the product inhibitor.</text>
</comment>
<feature type="binding site" evidence="12">
    <location>
        <begin position="151"/>
        <end position="153"/>
    </location>
    <ligand>
        <name>CTP</name>
        <dbReference type="ChEBI" id="CHEBI:37563"/>
        <note>allosteric inhibitor</note>
    </ligand>
</feature>
<dbReference type="Proteomes" id="UP000275012">
    <property type="component" value="Unassembled WGS sequence"/>
</dbReference>
<name>A0A3M2HL96_9GAMM</name>
<dbReference type="GO" id="GO:0097268">
    <property type="term" value="C:cytoophidium"/>
    <property type="evidence" value="ECO:0007669"/>
    <property type="project" value="UniProtKB-ARBA"/>
</dbReference>
<dbReference type="FunFam" id="3.40.50.880:FF:000002">
    <property type="entry name" value="CTP synthase"/>
    <property type="match status" value="1"/>
</dbReference>
<feature type="binding site" evidence="12">
    <location>
        <begin position="191"/>
        <end position="196"/>
    </location>
    <ligand>
        <name>UTP</name>
        <dbReference type="ChEBI" id="CHEBI:46398"/>
    </ligand>
</feature>
<evidence type="ECO:0000256" key="12">
    <source>
        <dbReference type="HAMAP-Rule" id="MF_01227"/>
    </source>
</evidence>
<keyword evidence="7 12" id="KW-0460">Magnesium</keyword>
<feature type="binding site" evidence="12">
    <location>
        <position position="76"/>
    </location>
    <ligand>
        <name>Mg(2+)</name>
        <dbReference type="ChEBI" id="CHEBI:18420"/>
    </ligand>
</feature>
<evidence type="ECO:0000259" key="13">
    <source>
        <dbReference type="Pfam" id="PF00117"/>
    </source>
</evidence>
<dbReference type="Pfam" id="PF06418">
    <property type="entry name" value="CTP_synth_N"/>
    <property type="match status" value="1"/>
</dbReference>
<evidence type="ECO:0000256" key="3">
    <source>
        <dbReference type="ARBA" id="ARBA00022598"/>
    </source>
</evidence>
<dbReference type="InterPro" id="IPR017456">
    <property type="entry name" value="CTP_synthase_N"/>
</dbReference>
<dbReference type="EC" id="6.3.4.2" evidence="12"/>
<comment type="activity regulation">
    <text evidence="12">Allosterically activated by GTP, when glutamine is the substrate; GTP has no effect on the reaction when ammonia is the substrate. The allosteric effector GTP functions by stabilizing the protein conformation that binds the tetrahedral intermediate(s) formed during glutamine hydrolysis. Inhibited by the product CTP, via allosteric rather than competitive inhibition.</text>
</comment>